<proteinExistence type="predicted"/>
<dbReference type="Proteomes" id="UP000692954">
    <property type="component" value="Unassembled WGS sequence"/>
</dbReference>
<accession>A0A8S1LV31</accession>
<protein>
    <submittedName>
        <fullName evidence="1">Uncharacterized protein</fullName>
    </submittedName>
</protein>
<dbReference type="AlphaFoldDB" id="A0A8S1LV31"/>
<dbReference type="EMBL" id="CAJJDN010000025">
    <property type="protein sequence ID" value="CAD8069481.1"/>
    <property type="molecule type" value="Genomic_DNA"/>
</dbReference>
<keyword evidence="2" id="KW-1185">Reference proteome</keyword>
<evidence type="ECO:0000313" key="2">
    <source>
        <dbReference type="Proteomes" id="UP000692954"/>
    </source>
</evidence>
<sequence>MLSDSQIDNIHKIENEILRIKTGHLIKFDEFDDDKIDQEVLVYIDKKVINEYIMKLKYEIYYNVE</sequence>
<comment type="caution">
    <text evidence="1">The sequence shown here is derived from an EMBL/GenBank/DDBJ whole genome shotgun (WGS) entry which is preliminary data.</text>
</comment>
<reference evidence="1" key="1">
    <citation type="submission" date="2021-01" db="EMBL/GenBank/DDBJ databases">
        <authorList>
            <consortium name="Genoscope - CEA"/>
            <person name="William W."/>
        </authorList>
    </citation>
    <scope>NUCLEOTIDE SEQUENCE</scope>
</reference>
<evidence type="ECO:0000313" key="1">
    <source>
        <dbReference type="EMBL" id="CAD8069481.1"/>
    </source>
</evidence>
<organism evidence="1 2">
    <name type="scientific">Paramecium sonneborni</name>
    <dbReference type="NCBI Taxonomy" id="65129"/>
    <lineage>
        <taxon>Eukaryota</taxon>
        <taxon>Sar</taxon>
        <taxon>Alveolata</taxon>
        <taxon>Ciliophora</taxon>
        <taxon>Intramacronucleata</taxon>
        <taxon>Oligohymenophorea</taxon>
        <taxon>Peniculida</taxon>
        <taxon>Parameciidae</taxon>
        <taxon>Paramecium</taxon>
    </lineage>
</organism>
<name>A0A8S1LV31_9CILI</name>
<gene>
    <name evidence="1" type="ORF">PSON_ATCC_30995.1.T0250304</name>
</gene>